<dbReference type="PANTHER" id="PTHR34385">
    <property type="entry name" value="D-ALANYL-D-ALANINE CARBOXYPEPTIDASE"/>
    <property type="match status" value="1"/>
</dbReference>
<dbReference type="Gene3D" id="3.30.1380.10">
    <property type="match status" value="1"/>
</dbReference>
<dbReference type="InterPro" id="IPR003709">
    <property type="entry name" value="VanY-like_core_dom"/>
</dbReference>
<dbReference type="Pfam" id="PF02557">
    <property type="entry name" value="VanY"/>
    <property type="match status" value="1"/>
</dbReference>
<evidence type="ECO:0000313" key="4">
    <source>
        <dbReference type="EMBL" id="MFC7748387.1"/>
    </source>
</evidence>
<dbReference type="EMBL" id="JBHTGQ010000001">
    <property type="protein sequence ID" value="MFC7748387.1"/>
    <property type="molecule type" value="Genomic_DNA"/>
</dbReference>
<reference evidence="5" key="1">
    <citation type="journal article" date="2019" name="Int. J. Syst. Evol. Microbiol.">
        <title>The Global Catalogue of Microorganisms (GCM) 10K type strain sequencing project: providing services to taxonomists for standard genome sequencing and annotation.</title>
        <authorList>
            <consortium name="The Broad Institute Genomics Platform"/>
            <consortium name="The Broad Institute Genome Sequencing Center for Infectious Disease"/>
            <person name="Wu L."/>
            <person name="Ma J."/>
        </authorList>
    </citation>
    <scope>NUCLEOTIDE SEQUENCE [LARGE SCALE GENOMIC DNA]</scope>
    <source>
        <strain evidence="5">JCM 18657</strain>
    </source>
</reference>
<keyword evidence="4" id="KW-0121">Carboxypeptidase</keyword>
<evidence type="ECO:0000256" key="2">
    <source>
        <dbReference type="SAM" id="SignalP"/>
    </source>
</evidence>
<feature type="compositionally biased region" description="Low complexity" evidence="1">
    <location>
        <begin position="135"/>
        <end position="162"/>
    </location>
</feature>
<dbReference type="PROSITE" id="PS51257">
    <property type="entry name" value="PROKAR_LIPOPROTEIN"/>
    <property type="match status" value="1"/>
</dbReference>
<feature type="domain" description="D-alanyl-D-alanine carboxypeptidase-like core" evidence="3">
    <location>
        <begin position="206"/>
        <end position="334"/>
    </location>
</feature>
<dbReference type="CDD" id="cd14852">
    <property type="entry name" value="LD-carboxypeptidase"/>
    <property type="match status" value="1"/>
</dbReference>
<keyword evidence="4" id="KW-0378">Hydrolase</keyword>
<feature type="region of interest" description="Disordered" evidence="1">
    <location>
        <begin position="132"/>
        <end position="162"/>
    </location>
</feature>
<keyword evidence="5" id="KW-1185">Reference proteome</keyword>
<dbReference type="InterPro" id="IPR052179">
    <property type="entry name" value="DD-CPase-like"/>
</dbReference>
<accession>A0ABW2UWU4</accession>
<evidence type="ECO:0000256" key="1">
    <source>
        <dbReference type="SAM" id="MobiDB-lite"/>
    </source>
</evidence>
<dbReference type="RefSeq" id="WP_246068130.1">
    <property type="nucleotide sequence ID" value="NZ_JBHTGQ010000001.1"/>
</dbReference>
<dbReference type="InterPro" id="IPR058193">
    <property type="entry name" value="VanY/YodJ_core_dom"/>
</dbReference>
<keyword evidence="4" id="KW-0645">Protease</keyword>
<dbReference type="SUPFAM" id="SSF55166">
    <property type="entry name" value="Hedgehog/DD-peptidase"/>
    <property type="match status" value="1"/>
</dbReference>
<dbReference type="PANTHER" id="PTHR34385:SF1">
    <property type="entry name" value="PEPTIDOGLYCAN L-ALANYL-D-GLUTAMATE ENDOPEPTIDASE CWLK"/>
    <property type="match status" value="1"/>
</dbReference>
<evidence type="ECO:0000259" key="3">
    <source>
        <dbReference type="Pfam" id="PF02557"/>
    </source>
</evidence>
<dbReference type="Proteomes" id="UP001596528">
    <property type="component" value="Unassembled WGS sequence"/>
</dbReference>
<feature type="chain" id="PRO_5045103631" evidence="2">
    <location>
        <begin position="31"/>
        <end position="362"/>
    </location>
</feature>
<protein>
    <submittedName>
        <fullName evidence="4">D-alanyl-D-alanine carboxypeptidase family protein</fullName>
    </submittedName>
</protein>
<name>A0ABW2UWU4_9BACL</name>
<proteinExistence type="predicted"/>
<feature type="region of interest" description="Disordered" evidence="1">
    <location>
        <begin position="31"/>
        <end position="59"/>
    </location>
</feature>
<sequence length="362" mass="38316">MNRHSQPRTGKKIRTAAAAIAVAAMLTAAACGSGSGTEPAGASPQATAASGGQTVTPKVPETLKLAPGAEQALEVQGVSDLSGVEFVSDRPELLTVDTKGVIRVSAKAQPGATAVIRTKIGGKELTTTVTIDGETATPSPSAGKTSPTPAASASAAKPQAKTVTVSNETDLLVVVNKQRRLPEGYVPPDLTEPQVPFSFTGKNERRYMRKEAAEALEKLFAAAKEDGIELVAVSGYRSQTTQKALFEGYVKTQGEKLARQYSAEPGHSEHQTGLAMDVSSKSAGFSLEEKFASTAEGKWLAEHAHEHGFIIRYPKGKESVTGYNYEPWHLRYVGVDIAREIQKAGLTLEEYFKDSIAADSKS</sequence>
<organism evidence="4 5">
    <name type="scientific">Paenibacillus thermoaerophilus</name>
    <dbReference type="NCBI Taxonomy" id="1215385"/>
    <lineage>
        <taxon>Bacteria</taxon>
        <taxon>Bacillati</taxon>
        <taxon>Bacillota</taxon>
        <taxon>Bacilli</taxon>
        <taxon>Bacillales</taxon>
        <taxon>Paenibacillaceae</taxon>
        <taxon>Paenibacillus</taxon>
    </lineage>
</organism>
<comment type="caution">
    <text evidence="4">The sequence shown here is derived from an EMBL/GenBank/DDBJ whole genome shotgun (WGS) entry which is preliminary data.</text>
</comment>
<evidence type="ECO:0000313" key="5">
    <source>
        <dbReference type="Proteomes" id="UP001596528"/>
    </source>
</evidence>
<dbReference type="GO" id="GO:0004180">
    <property type="term" value="F:carboxypeptidase activity"/>
    <property type="evidence" value="ECO:0007669"/>
    <property type="project" value="UniProtKB-KW"/>
</dbReference>
<feature type="signal peptide" evidence="2">
    <location>
        <begin position="1"/>
        <end position="30"/>
    </location>
</feature>
<feature type="compositionally biased region" description="Polar residues" evidence="1">
    <location>
        <begin position="44"/>
        <end position="56"/>
    </location>
</feature>
<keyword evidence="2" id="KW-0732">Signal</keyword>
<gene>
    <name evidence="4" type="ORF">ACFQWB_00310</name>
</gene>
<dbReference type="InterPro" id="IPR009045">
    <property type="entry name" value="Zn_M74/Hedgehog-like"/>
</dbReference>